<dbReference type="CDD" id="cd10170">
    <property type="entry name" value="ASKHA_NBD_HSP70"/>
    <property type="match status" value="1"/>
</dbReference>
<gene>
    <name evidence="4" type="ORF">MRX98_11525</name>
</gene>
<dbReference type="GO" id="GO:0005524">
    <property type="term" value="F:ATP binding"/>
    <property type="evidence" value="ECO:0007669"/>
    <property type="project" value="UniProtKB-KW"/>
</dbReference>
<dbReference type="Gene3D" id="3.30.420.40">
    <property type="match status" value="2"/>
</dbReference>
<organism evidence="4 5">
    <name type="scientific">Desulfatitalea alkaliphila</name>
    <dbReference type="NCBI Taxonomy" id="2929485"/>
    <lineage>
        <taxon>Bacteria</taxon>
        <taxon>Pseudomonadati</taxon>
        <taxon>Thermodesulfobacteriota</taxon>
        <taxon>Desulfobacteria</taxon>
        <taxon>Desulfobacterales</taxon>
        <taxon>Desulfosarcinaceae</taxon>
        <taxon>Desulfatitalea</taxon>
    </lineage>
</organism>
<dbReference type="InterPro" id="IPR043129">
    <property type="entry name" value="ATPase_NBD"/>
</dbReference>
<dbReference type="InterPro" id="IPR018181">
    <property type="entry name" value="Heat_shock_70_CS"/>
</dbReference>
<dbReference type="GO" id="GO:0140662">
    <property type="term" value="F:ATP-dependent protein folding chaperone"/>
    <property type="evidence" value="ECO:0007669"/>
    <property type="project" value="InterPro"/>
</dbReference>
<dbReference type="InterPro" id="IPR021030">
    <property type="entry name" value="DUF3731"/>
</dbReference>
<comment type="caution">
    <text evidence="4">The sequence shown here is derived from an EMBL/GenBank/DDBJ whole genome shotgun (WGS) entry which is preliminary data.</text>
</comment>
<dbReference type="InterPro" id="IPR013126">
    <property type="entry name" value="Hsp_70_fam"/>
</dbReference>
<dbReference type="Pfam" id="PF00012">
    <property type="entry name" value="HSP70"/>
    <property type="match status" value="1"/>
</dbReference>
<proteinExistence type="inferred from homology"/>
<keyword evidence="5" id="KW-1185">Reference proteome</keyword>
<dbReference type="Pfam" id="PF12531">
    <property type="entry name" value="DUF3731"/>
    <property type="match status" value="1"/>
</dbReference>
<dbReference type="Proteomes" id="UP001165427">
    <property type="component" value="Unassembled WGS sequence"/>
</dbReference>
<reference evidence="4" key="1">
    <citation type="submission" date="2022-04" db="EMBL/GenBank/DDBJ databases">
        <title>Desulfatitalea alkaliphila sp. nov., a novel anaerobic sulfate-reducing bacterium isolated from terrestrial mud volcano, Taman Peninsula, Russia.</title>
        <authorList>
            <person name="Khomyakova M.A."/>
            <person name="Merkel A.Y."/>
            <person name="Slobodkin A.I."/>
        </authorList>
    </citation>
    <scope>NUCLEOTIDE SEQUENCE</scope>
    <source>
        <strain evidence="4">M08but</strain>
    </source>
</reference>
<dbReference type="Gene3D" id="3.90.640.10">
    <property type="entry name" value="Actin, Chain A, domain 4"/>
    <property type="match status" value="1"/>
</dbReference>
<evidence type="ECO:0000256" key="1">
    <source>
        <dbReference type="ARBA" id="ARBA00007381"/>
    </source>
</evidence>
<name>A0AA41R2X3_9BACT</name>
<dbReference type="SUPFAM" id="SSF53067">
    <property type="entry name" value="Actin-like ATPase domain"/>
    <property type="match status" value="2"/>
</dbReference>
<accession>A0AA41R2X3</accession>
<keyword evidence="2" id="KW-0547">Nucleotide-binding</keyword>
<comment type="similarity">
    <text evidence="1">Belongs to the heat shock protein 70 family.</text>
</comment>
<evidence type="ECO:0000256" key="2">
    <source>
        <dbReference type="ARBA" id="ARBA00022741"/>
    </source>
</evidence>
<protein>
    <submittedName>
        <fullName evidence="4">Hsp70 family protein</fullName>
    </submittedName>
</protein>
<dbReference type="PROSITE" id="PS00297">
    <property type="entry name" value="HSP70_1"/>
    <property type="match status" value="1"/>
</dbReference>
<sequence length="940" mass="104336">MDDSAEGPEIDGGGRRFLIGVDLGTTNSAAAYVDLTAAPAKGAGSTLFQVPQLTAAGTFSRVAVLPSFLYLPGDYDIDREALHHPWPRPDDSFVGVWARDHGARVPARLVASAKSWLCHGNVDRQARILPWGAPGEVHKISPVQAGAAYLEHIRKAWNHSHGDEEELFLENQTVIVTVPASFDEVARELTLAAAEQAGLRRVTLLEEPLAAFYSWLARHEEDWEKHVQPGQLILVCDVGGGTTDFTLVTLTADPGGGSPRFERIAVGDHLLLGGDNMDLALARQVEARWREAQQRPGLDAHRWQTLCHQCRQAKEQILSGQAERHRVTMVGSGSRLIAGTLSADLDRATIEGMILEGFFPLVDKETGQDSPPQRPAIAEFGLPYEAEPAITRHLMRFLERHRRDVAETIGKADPLPDLVLFNGGALAPAIVQQRIVNALVHWFGPADGRRPAILENRHHDLAVAQGAAYYGLVKAGKGLRVGSGSPRGYYLGVGQADAAAAPSATERAICVVPRGLDEGSRITLAEHQFEVRANEPVRIELFSSSYRSGDRGADLVRIDDTFSRLPPLQTVIRYGKKGSRTRIPAHIEAEYTELGALNLWCRSRISDHRWQLQFQLRDALPADAVVQEAVVLEEHLVAAARQEVQSALEGTDTGRLDGMTKAIAAAVDLPREQWPLRLLRDLVDQLIQLLPRRTQSPAHEARWMNLTGYCLRPGFGDSLDPERIQRIWKLFAQGPAHPKHAQVQSEWWILWRRLAGGLTPGQQRQLSQAWTRLLQPKKGKKTRLSAQHQIELWMAIANLERLYVNDKIQWGRLLLDQLNPQQARRQQLWSLARIGARELLYGSADRVVAPDEVARWIDHLLAQKWPQPDIVGPALAQLARKTGDRTRDMDAATVDRIRAWMAPHSQLADHIRLLETVVPIARQEEQTLFGESLPAGLILR</sequence>
<dbReference type="RefSeq" id="WP_246907881.1">
    <property type="nucleotide sequence ID" value="NZ_JALJRB010000011.1"/>
</dbReference>
<evidence type="ECO:0000313" key="5">
    <source>
        <dbReference type="Proteomes" id="UP001165427"/>
    </source>
</evidence>
<evidence type="ECO:0000313" key="4">
    <source>
        <dbReference type="EMBL" id="MCJ8501204.1"/>
    </source>
</evidence>
<keyword evidence="3" id="KW-0067">ATP-binding</keyword>
<dbReference type="AlphaFoldDB" id="A0AA41R2X3"/>
<evidence type="ECO:0000256" key="3">
    <source>
        <dbReference type="ARBA" id="ARBA00022840"/>
    </source>
</evidence>
<dbReference type="PRINTS" id="PR00301">
    <property type="entry name" value="HEATSHOCK70"/>
</dbReference>
<dbReference type="PANTHER" id="PTHR42749:SF1">
    <property type="entry name" value="CELL SHAPE-DETERMINING PROTEIN MREB"/>
    <property type="match status" value="1"/>
</dbReference>
<dbReference type="EMBL" id="JALJRB010000011">
    <property type="protein sequence ID" value="MCJ8501204.1"/>
    <property type="molecule type" value="Genomic_DNA"/>
</dbReference>
<dbReference type="PANTHER" id="PTHR42749">
    <property type="entry name" value="CELL SHAPE-DETERMINING PROTEIN MREB"/>
    <property type="match status" value="1"/>
</dbReference>